<dbReference type="PROSITE" id="PS00028">
    <property type="entry name" value="ZINC_FINGER_C2H2_1"/>
    <property type="match status" value="1"/>
</dbReference>
<sequence>MESRIFIFDRTQQRCKNLINTLGTEGGSSWASETTSPGSSCATPNSAVTEAPESELSFTVGATDVTPHLCRFCEKAFPRQSYLKKHEQSVHVSNAALRWNDLVPPYRNGVETGCYYIV</sequence>
<dbReference type="InterPro" id="IPR036236">
    <property type="entry name" value="Znf_C2H2_sf"/>
</dbReference>
<feature type="domain" description="C2H2-type" evidence="3">
    <location>
        <begin position="68"/>
        <end position="96"/>
    </location>
</feature>
<dbReference type="InterPro" id="IPR013087">
    <property type="entry name" value="Znf_C2H2_type"/>
</dbReference>
<accession>A0AAN9Y5G0</accession>
<reference evidence="4 5" key="1">
    <citation type="submission" date="2024-03" db="EMBL/GenBank/DDBJ databases">
        <title>Adaptation during the transition from Ophiocordyceps entomopathogen to insect associate is accompanied by gene loss and intensified selection.</title>
        <authorList>
            <person name="Ward C.M."/>
            <person name="Onetto C.A."/>
            <person name="Borneman A.R."/>
        </authorList>
    </citation>
    <scope>NUCLEOTIDE SEQUENCE [LARGE SCALE GENOMIC DNA]</scope>
    <source>
        <strain evidence="4">AWRI1</strain>
        <tissue evidence="4">Single Adult Female</tissue>
    </source>
</reference>
<organism evidence="4 5">
    <name type="scientific">Parthenolecanium corni</name>
    <dbReference type="NCBI Taxonomy" id="536013"/>
    <lineage>
        <taxon>Eukaryota</taxon>
        <taxon>Metazoa</taxon>
        <taxon>Ecdysozoa</taxon>
        <taxon>Arthropoda</taxon>
        <taxon>Hexapoda</taxon>
        <taxon>Insecta</taxon>
        <taxon>Pterygota</taxon>
        <taxon>Neoptera</taxon>
        <taxon>Paraneoptera</taxon>
        <taxon>Hemiptera</taxon>
        <taxon>Sternorrhyncha</taxon>
        <taxon>Coccoidea</taxon>
        <taxon>Coccidae</taxon>
        <taxon>Parthenolecanium</taxon>
    </lineage>
</organism>
<proteinExistence type="predicted"/>
<name>A0AAN9Y5G0_9HEMI</name>
<comment type="caution">
    <text evidence="4">The sequence shown here is derived from an EMBL/GenBank/DDBJ whole genome shotgun (WGS) entry which is preliminary data.</text>
</comment>
<keyword evidence="1" id="KW-0863">Zinc-finger</keyword>
<dbReference type="PROSITE" id="PS50157">
    <property type="entry name" value="ZINC_FINGER_C2H2_2"/>
    <property type="match status" value="1"/>
</dbReference>
<dbReference type="Proteomes" id="UP001367676">
    <property type="component" value="Unassembled WGS sequence"/>
</dbReference>
<dbReference type="AlphaFoldDB" id="A0AAN9Y5G0"/>
<feature type="region of interest" description="Disordered" evidence="2">
    <location>
        <begin position="26"/>
        <end position="46"/>
    </location>
</feature>
<keyword evidence="1" id="KW-0479">Metal-binding</keyword>
<keyword evidence="1" id="KW-0862">Zinc</keyword>
<evidence type="ECO:0000259" key="3">
    <source>
        <dbReference type="PROSITE" id="PS50157"/>
    </source>
</evidence>
<dbReference type="GO" id="GO:0008270">
    <property type="term" value="F:zinc ion binding"/>
    <property type="evidence" value="ECO:0007669"/>
    <property type="project" value="UniProtKB-KW"/>
</dbReference>
<dbReference type="Gene3D" id="3.30.160.60">
    <property type="entry name" value="Classic Zinc Finger"/>
    <property type="match status" value="1"/>
</dbReference>
<evidence type="ECO:0000256" key="1">
    <source>
        <dbReference type="PROSITE-ProRule" id="PRU00042"/>
    </source>
</evidence>
<evidence type="ECO:0000313" key="4">
    <source>
        <dbReference type="EMBL" id="KAK7595034.1"/>
    </source>
</evidence>
<gene>
    <name evidence="4" type="ORF">V9T40_001467</name>
</gene>
<protein>
    <recommendedName>
        <fullName evidence="3">C2H2-type domain-containing protein</fullName>
    </recommendedName>
</protein>
<evidence type="ECO:0000313" key="5">
    <source>
        <dbReference type="Proteomes" id="UP001367676"/>
    </source>
</evidence>
<dbReference type="SUPFAM" id="SSF57667">
    <property type="entry name" value="beta-beta-alpha zinc fingers"/>
    <property type="match status" value="1"/>
</dbReference>
<dbReference type="EMBL" id="JBBCAQ010000019">
    <property type="protein sequence ID" value="KAK7595034.1"/>
    <property type="molecule type" value="Genomic_DNA"/>
</dbReference>
<evidence type="ECO:0000256" key="2">
    <source>
        <dbReference type="SAM" id="MobiDB-lite"/>
    </source>
</evidence>
<keyword evidence="5" id="KW-1185">Reference proteome</keyword>